<proteinExistence type="predicted"/>
<reference evidence="2 3" key="2">
    <citation type="submission" date="2017-09" db="EMBL/GenBank/DDBJ databases">
        <title>Extensive intraspecific genome diversity in a model arbuscular mycorrhizal fungus.</title>
        <authorList>
            <person name="Chen E.C."/>
            <person name="Morin E."/>
            <person name="Beaudet D."/>
            <person name="Noel J."/>
            <person name="Ndikumana S."/>
            <person name="Charron P."/>
            <person name="St-Onge C."/>
            <person name="Giorgi J."/>
            <person name="Grigoriev I.V."/>
            <person name="Roux C."/>
            <person name="Martin F.M."/>
            <person name="Corradi N."/>
        </authorList>
    </citation>
    <scope>NUCLEOTIDE SEQUENCE [LARGE SCALE GENOMIC DNA]</scope>
    <source>
        <strain evidence="2 3">A5</strain>
    </source>
</reference>
<evidence type="ECO:0000313" key="2">
    <source>
        <dbReference type="EMBL" id="PKB96229.1"/>
    </source>
</evidence>
<evidence type="ECO:0000313" key="3">
    <source>
        <dbReference type="Proteomes" id="UP000232722"/>
    </source>
</evidence>
<evidence type="ECO:0000256" key="1">
    <source>
        <dbReference type="SAM" id="MobiDB-lite"/>
    </source>
</evidence>
<feature type="compositionally biased region" description="Acidic residues" evidence="1">
    <location>
        <begin position="138"/>
        <end position="167"/>
    </location>
</feature>
<dbReference type="EMBL" id="LLXJ01004043">
    <property type="protein sequence ID" value="PKB96229.1"/>
    <property type="molecule type" value="Genomic_DNA"/>
</dbReference>
<dbReference type="VEuPathDB" id="FungiDB:RhiirFUN_003966"/>
<dbReference type="VEuPathDB" id="FungiDB:RhiirA1_543734"/>
<evidence type="ECO:0008006" key="4">
    <source>
        <dbReference type="Google" id="ProtNLM"/>
    </source>
</evidence>
<feature type="compositionally biased region" description="Polar residues" evidence="1">
    <location>
        <begin position="92"/>
        <end position="106"/>
    </location>
</feature>
<name>A0A2N0NNT2_9GLOM</name>
<accession>A0A2N0NNT2</accession>
<sequence length="326" mass="37807">MQYFCSCRICKINPGGGKWLSTKKTFKKHQEKEKACIEKINESETESSSESISSYNVAEKRKFNELDKSDINSVNSLSDNESLDNEDDNNNPSQEDYNGDNDNPSQDYNNYNENYNGDNDNSSLDEDNGNNNNPNQDYDCDDNPSLDNDENDKVEDMETESDVSEENDEFTEMDNKFNDIEDINDDELIKGLRLLHTKVLHSISDIAFNKILDNINSNLTIYKLKKKINNIIPFKPQKYDTCKNSCIAFTSLYENLTTCPICNENRFDDNSKPVNTTFFFSLKERLIIQYKDKERAEELQYRNTYFQTKGENGENEKMYADIFDGM</sequence>
<feature type="compositionally biased region" description="Low complexity" evidence="1">
    <location>
        <begin position="107"/>
        <end position="122"/>
    </location>
</feature>
<comment type="caution">
    <text evidence="2">The sequence shown here is derived from an EMBL/GenBank/DDBJ whole genome shotgun (WGS) entry which is preliminary data.</text>
</comment>
<gene>
    <name evidence="2" type="ORF">RhiirA5_404487</name>
</gene>
<dbReference type="VEuPathDB" id="FungiDB:FUN_012616"/>
<feature type="region of interest" description="Disordered" evidence="1">
    <location>
        <begin position="62"/>
        <end position="167"/>
    </location>
</feature>
<dbReference type="VEuPathDB" id="FungiDB:RhiirA1_386306"/>
<dbReference type="Proteomes" id="UP000232722">
    <property type="component" value="Unassembled WGS sequence"/>
</dbReference>
<protein>
    <recommendedName>
        <fullName evidence="4">Transposase domain-containing protein</fullName>
    </recommendedName>
</protein>
<dbReference type="AlphaFoldDB" id="A0A2N0NNT2"/>
<organism evidence="2 3">
    <name type="scientific">Rhizophagus irregularis</name>
    <dbReference type="NCBI Taxonomy" id="588596"/>
    <lineage>
        <taxon>Eukaryota</taxon>
        <taxon>Fungi</taxon>
        <taxon>Fungi incertae sedis</taxon>
        <taxon>Mucoromycota</taxon>
        <taxon>Glomeromycotina</taxon>
        <taxon>Glomeromycetes</taxon>
        <taxon>Glomerales</taxon>
        <taxon>Glomeraceae</taxon>
        <taxon>Rhizophagus</taxon>
    </lineage>
</organism>
<reference evidence="2 3" key="1">
    <citation type="submission" date="2016-04" db="EMBL/GenBank/DDBJ databases">
        <title>Genome analyses suggest a sexual origin of heterokaryosis in a supposedly ancient asexual fungus.</title>
        <authorList>
            <person name="Ropars J."/>
            <person name="Sedzielewska K."/>
            <person name="Noel J."/>
            <person name="Charron P."/>
            <person name="Farinelli L."/>
            <person name="Marton T."/>
            <person name="Kruger M."/>
            <person name="Pelin A."/>
            <person name="Brachmann A."/>
            <person name="Corradi N."/>
        </authorList>
    </citation>
    <scope>NUCLEOTIDE SEQUENCE [LARGE SCALE GENOMIC DNA]</scope>
    <source>
        <strain evidence="2 3">A5</strain>
    </source>
</reference>